<dbReference type="AlphaFoldDB" id="A0A821QWZ3"/>
<protein>
    <submittedName>
        <fullName evidence="1">Uncharacterized protein</fullName>
    </submittedName>
</protein>
<accession>A0A821QWZ3</accession>
<dbReference type="InterPro" id="IPR032675">
    <property type="entry name" value="LRR_dom_sf"/>
</dbReference>
<dbReference type="Proteomes" id="UP000663873">
    <property type="component" value="Unassembled WGS sequence"/>
</dbReference>
<dbReference type="EMBL" id="CAJOBP010055797">
    <property type="protein sequence ID" value="CAF4832215.1"/>
    <property type="molecule type" value="Genomic_DNA"/>
</dbReference>
<feature type="non-terminal residue" evidence="1">
    <location>
        <position position="1"/>
    </location>
</feature>
<dbReference type="SUPFAM" id="SSF52047">
    <property type="entry name" value="RNI-like"/>
    <property type="match status" value="1"/>
</dbReference>
<name>A0A821QWZ3_9BILA</name>
<keyword evidence="2" id="KW-1185">Reference proteome</keyword>
<evidence type="ECO:0000313" key="2">
    <source>
        <dbReference type="Proteomes" id="UP000663873"/>
    </source>
</evidence>
<evidence type="ECO:0000313" key="1">
    <source>
        <dbReference type="EMBL" id="CAF4832215.1"/>
    </source>
</evidence>
<dbReference type="Gene3D" id="3.80.10.10">
    <property type="entry name" value="Ribonuclease Inhibitor"/>
    <property type="match status" value="1"/>
</dbReference>
<gene>
    <name evidence="1" type="ORF">UJA718_LOCUS42674</name>
</gene>
<organism evidence="1 2">
    <name type="scientific">Rotaria socialis</name>
    <dbReference type="NCBI Taxonomy" id="392032"/>
    <lineage>
        <taxon>Eukaryota</taxon>
        <taxon>Metazoa</taxon>
        <taxon>Spiralia</taxon>
        <taxon>Gnathifera</taxon>
        <taxon>Rotifera</taxon>
        <taxon>Eurotatoria</taxon>
        <taxon>Bdelloidea</taxon>
        <taxon>Philodinida</taxon>
        <taxon>Philodinidae</taxon>
        <taxon>Rotaria</taxon>
    </lineage>
</organism>
<sequence>MISSIDLQSRHIKEEDAKDLADALINNEKMTSLNLNHSEILDQGLKYFVDALRNDK</sequence>
<comment type="caution">
    <text evidence="1">The sequence shown here is derived from an EMBL/GenBank/DDBJ whole genome shotgun (WGS) entry which is preliminary data.</text>
</comment>
<reference evidence="1" key="1">
    <citation type="submission" date="2021-02" db="EMBL/GenBank/DDBJ databases">
        <authorList>
            <person name="Nowell W R."/>
        </authorList>
    </citation>
    <scope>NUCLEOTIDE SEQUENCE</scope>
</reference>
<proteinExistence type="predicted"/>